<dbReference type="PANTHER" id="PTHR11060">
    <property type="entry name" value="PROTEIN MEMO1"/>
    <property type="match status" value="1"/>
</dbReference>
<dbReference type="Proteomes" id="UP000006565">
    <property type="component" value="Chromosome"/>
</dbReference>
<protein>
    <recommendedName>
        <fullName evidence="2">MEMO1 family protein Mpet_0758</fullName>
    </recommendedName>
</protein>
<accession>E1RIU4</accession>
<dbReference type="STRING" id="679926.Mpet_0758"/>
<proteinExistence type="inferred from homology"/>
<dbReference type="PANTHER" id="PTHR11060:SF0">
    <property type="entry name" value="PROTEIN MEMO1"/>
    <property type="match status" value="1"/>
</dbReference>
<keyword evidence="4" id="KW-1185">Reference proteome</keyword>
<dbReference type="Pfam" id="PF01875">
    <property type="entry name" value="Memo"/>
    <property type="match status" value="1"/>
</dbReference>
<evidence type="ECO:0000256" key="1">
    <source>
        <dbReference type="ARBA" id="ARBA00006315"/>
    </source>
</evidence>
<dbReference type="eggNOG" id="arCOG01728">
    <property type="taxonomic scope" value="Archaea"/>
</dbReference>
<dbReference type="HAMAP" id="MF_00055">
    <property type="entry name" value="MEMO1"/>
    <property type="match status" value="1"/>
</dbReference>
<dbReference type="EMBL" id="CP002117">
    <property type="protein sequence ID" value="ADN35532.1"/>
    <property type="molecule type" value="Genomic_DNA"/>
</dbReference>
<organism evidence="3 4">
    <name type="scientific">Methanolacinia petrolearia (strain DSM 11571 / OCM 486 / SEBR 4847)</name>
    <name type="common">Methanoplanus petrolearius</name>
    <dbReference type="NCBI Taxonomy" id="679926"/>
    <lineage>
        <taxon>Archaea</taxon>
        <taxon>Methanobacteriati</taxon>
        <taxon>Methanobacteriota</taxon>
        <taxon>Stenosarchaea group</taxon>
        <taxon>Methanomicrobia</taxon>
        <taxon>Methanomicrobiales</taxon>
        <taxon>Methanomicrobiaceae</taxon>
        <taxon>Methanolacinia</taxon>
    </lineage>
</organism>
<dbReference type="Gene3D" id="3.40.830.10">
    <property type="entry name" value="LigB-like"/>
    <property type="match status" value="1"/>
</dbReference>
<reference evidence="3 4" key="1">
    <citation type="journal article" date="2010" name="Stand. Genomic Sci.">
        <title>Complete genome sequence of Methanoplanus petrolearius type strain (SEBR 4847).</title>
        <authorList>
            <person name="Brambilla E."/>
            <person name="Djao O.D."/>
            <person name="Daligault H."/>
            <person name="Lapidus A."/>
            <person name="Lucas S."/>
            <person name="Hammon N."/>
            <person name="Nolan M."/>
            <person name="Tice H."/>
            <person name="Cheng J.F."/>
            <person name="Han C."/>
            <person name="Tapia R."/>
            <person name="Goodwin L."/>
            <person name="Pitluck S."/>
            <person name="Liolios K."/>
            <person name="Ivanova N."/>
            <person name="Mavromatis K."/>
            <person name="Mikhailova N."/>
            <person name="Pati A."/>
            <person name="Chen A."/>
            <person name="Palaniappan K."/>
            <person name="Land M."/>
            <person name="Hauser L."/>
            <person name="Chang Y.J."/>
            <person name="Jeffries C.D."/>
            <person name="Rohde M."/>
            <person name="Spring S."/>
            <person name="Sikorski J."/>
            <person name="Goker M."/>
            <person name="Woyke T."/>
            <person name="Bristow J."/>
            <person name="Eisen J.A."/>
            <person name="Markowitz V."/>
            <person name="Hugenholtz P."/>
            <person name="Kyrpides N.C."/>
            <person name="Klenk H.P."/>
        </authorList>
    </citation>
    <scope>NUCLEOTIDE SEQUENCE [LARGE SCALE GENOMIC DNA]</scope>
    <source>
        <strain evidence="4">DSM 11571 / OCM 486 / SEBR 4847</strain>
    </source>
</reference>
<gene>
    <name evidence="3" type="ordered locus">Mpet_0758</name>
</gene>
<evidence type="ECO:0000256" key="2">
    <source>
        <dbReference type="HAMAP-Rule" id="MF_00055"/>
    </source>
</evidence>
<dbReference type="KEGG" id="mpi:Mpet_0758"/>
<name>E1RIU4_METP4</name>
<dbReference type="InterPro" id="IPR002737">
    <property type="entry name" value="MEMO1_fam"/>
</dbReference>
<dbReference type="AlphaFoldDB" id="E1RIU4"/>
<evidence type="ECO:0000313" key="3">
    <source>
        <dbReference type="EMBL" id="ADN35532.1"/>
    </source>
</evidence>
<dbReference type="NCBIfam" id="TIGR04336">
    <property type="entry name" value="AmmeMemoSam_B"/>
    <property type="match status" value="1"/>
</dbReference>
<dbReference type="HOGENOM" id="CLU_038085_2_0_2"/>
<dbReference type="RefSeq" id="WP_013328710.1">
    <property type="nucleotide sequence ID" value="NC_014507.1"/>
</dbReference>
<dbReference type="CDD" id="cd07361">
    <property type="entry name" value="MEMO_like"/>
    <property type="match status" value="1"/>
</dbReference>
<sequence length="266" mass="28963">MDVRRVTLAGRFYPGEPASLKEQLAYFFSHVALPHPVDACGIVSPHAGTIYSGQAAAYSFSAIPSDFNGTFIVVAPSHAGYPDCTSGLSWETPLGIIECDEALVSALDINRDDFAMAQPENSLEVQMPFIKFRFPDAKVVPVLMGRQTLQGAEAMAEAIVRTVRETSSDVRIVASSDFSHYIPDEEARRLDGYAIEALFDLDSEEFFRRIREEGVSACGYGPIAVMVEACRELFGAKKSELLKYMTSGDVSGDFSQVVGYAAVAVF</sequence>
<dbReference type="GeneID" id="9743213"/>
<dbReference type="OrthoDB" id="372162at2157"/>
<evidence type="ECO:0000313" key="4">
    <source>
        <dbReference type="Proteomes" id="UP000006565"/>
    </source>
</evidence>
<comment type="similarity">
    <text evidence="1 2">Belongs to the MEMO1 family.</text>
</comment>